<sequence length="173" mass="19251">MEQVRWIQRVKAQTDWDGLLHNGADLLIKEKAFKGLMQKPLGSSLRLCDFVPLQQSSCNNDQNIHMVDSDSLANGSFLTSNPNEKMDNHLVFITHRGIRRRCLDFEMVGVRKNSDDNSNTGSSTVQSEARNVSDDKQLLPAKRNANSQKGILPGIGLHLNALAPLKDDTGIKK</sequence>
<dbReference type="AlphaFoldDB" id="A0AAV0ZHX3"/>
<reference evidence="2 3" key="1">
    <citation type="submission" date="2023-01" db="EMBL/GenBank/DDBJ databases">
        <authorList>
            <person name="Kreplak J."/>
        </authorList>
    </citation>
    <scope>NUCLEOTIDE SEQUENCE [LARGE SCALE GENOMIC DNA]</scope>
</reference>
<dbReference type="PANTHER" id="PTHR46159:SF12">
    <property type="entry name" value="PROTEIN TESMIN_TSO1-LIKE CXC 3-RELATED"/>
    <property type="match status" value="1"/>
</dbReference>
<dbReference type="GO" id="GO:0003700">
    <property type="term" value="F:DNA-binding transcription factor activity"/>
    <property type="evidence" value="ECO:0007669"/>
    <property type="project" value="InterPro"/>
</dbReference>
<dbReference type="EMBL" id="OX451735">
    <property type="protein sequence ID" value="CAI8595457.1"/>
    <property type="molecule type" value="Genomic_DNA"/>
</dbReference>
<proteinExistence type="predicted"/>
<dbReference type="PANTHER" id="PTHR46159">
    <property type="entry name" value="PROTEIN TESMIN/TSO1-LIKE CXC 2"/>
    <property type="match status" value="1"/>
</dbReference>
<protein>
    <submittedName>
        <fullName evidence="2">Uncharacterized protein</fullName>
    </submittedName>
</protein>
<evidence type="ECO:0000256" key="1">
    <source>
        <dbReference type="SAM" id="MobiDB-lite"/>
    </source>
</evidence>
<evidence type="ECO:0000313" key="2">
    <source>
        <dbReference type="EMBL" id="CAI8595457.1"/>
    </source>
</evidence>
<gene>
    <name evidence="2" type="ORF">VFH_I191920</name>
</gene>
<accession>A0AAV0ZHX3</accession>
<name>A0AAV0ZHX3_VICFA</name>
<dbReference type="InterPro" id="IPR044522">
    <property type="entry name" value="TSO1-like"/>
</dbReference>
<feature type="region of interest" description="Disordered" evidence="1">
    <location>
        <begin position="113"/>
        <end position="140"/>
    </location>
</feature>
<evidence type="ECO:0000313" key="3">
    <source>
        <dbReference type="Proteomes" id="UP001157006"/>
    </source>
</evidence>
<organism evidence="2 3">
    <name type="scientific">Vicia faba</name>
    <name type="common">Broad bean</name>
    <name type="synonym">Faba vulgaris</name>
    <dbReference type="NCBI Taxonomy" id="3906"/>
    <lineage>
        <taxon>Eukaryota</taxon>
        <taxon>Viridiplantae</taxon>
        <taxon>Streptophyta</taxon>
        <taxon>Embryophyta</taxon>
        <taxon>Tracheophyta</taxon>
        <taxon>Spermatophyta</taxon>
        <taxon>Magnoliopsida</taxon>
        <taxon>eudicotyledons</taxon>
        <taxon>Gunneridae</taxon>
        <taxon>Pentapetalae</taxon>
        <taxon>rosids</taxon>
        <taxon>fabids</taxon>
        <taxon>Fabales</taxon>
        <taxon>Fabaceae</taxon>
        <taxon>Papilionoideae</taxon>
        <taxon>50 kb inversion clade</taxon>
        <taxon>NPAAA clade</taxon>
        <taxon>Hologalegina</taxon>
        <taxon>IRL clade</taxon>
        <taxon>Fabeae</taxon>
        <taxon>Vicia</taxon>
    </lineage>
</organism>
<keyword evidence="3" id="KW-1185">Reference proteome</keyword>
<dbReference type="Proteomes" id="UP001157006">
    <property type="component" value="Chromosome 1S"/>
</dbReference>